<gene>
    <name evidence="5" type="primary">egl_1</name>
    <name evidence="5" type="ORF">NCTC11842_02061</name>
</gene>
<proteinExistence type="inferred from homology"/>
<dbReference type="PANTHER" id="PTHR34142:SF1">
    <property type="entry name" value="GLYCOSIDE HYDROLASE FAMILY 5 DOMAIN-CONTAINING PROTEIN"/>
    <property type="match status" value="1"/>
</dbReference>
<evidence type="ECO:0000313" key="6">
    <source>
        <dbReference type="Proteomes" id="UP000250443"/>
    </source>
</evidence>
<protein>
    <submittedName>
        <fullName evidence="5">Cellulase</fullName>
        <ecNumber evidence="5">3.2.1.4</ecNumber>
    </submittedName>
</protein>
<feature type="domain" description="Glycoside hydrolase family 5" evidence="4">
    <location>
        <begin position="63"/>
        <end position="316"/>
    </location>
</feature>
<dbReference type="GO" id="GO:0009251">
    <property type="term" value="P:glucan catabolic process"/>
    <property type="evidence" value="ECO:0007669"/>
    <property type="project" value="TreeGrafter"/>
</dbReference>
<dbReference type="GO" id="GO:0008810">
    <property type="term" value="F:cellulase activity"/>
    <property type="evidence" value="ECO:0007669"/>
    <property type="project" value="UniProtKB-EC"/>
</dbReference>
<evidence type="ECO:0000256" key="2">
    <source>
        <dbReference type="ARBA" id="ARBA00023295"/>
    </source>
</evidence>
<organism evidence="5 6">
    <name type="scientific">Pseudomonas luteola</name>
    <dbReference type="NCBI Taxonomy" id="47886"/>
    <lineage>
        <taxon>Bacteria</taxon>
        <taxon>Pseudomonadati</taxon>
        <taxon>Pseudomonadota</taxon>
        <taxon>Gammaproteobacteria</taxon>
        <taxon>Pseudomonadales</taxon>
        <taxon>Pseudomonadaceae</taxon>
        <taxon>Pseudomonas</taxon>
    </lineage>
</organism>
<reference evidence="5 6" key="1">
    <citation type="submission" date="2018-06" db="EMBL/GenBank/DDBJ databases">
        <authorList>
            <consortium name="Pathogen Informatics"/>
            <person name="Doyle S."/>
        </authorList>
    </citation>
    <scope>NUCLEOTIDE SEQUENCE [LARGE SCALE GENOMIC DNA]</scope>
    <source>
        <strain evidence="5 6">NCTC11842</strain>
    </source>
</reference>
<dbReference type="Proteomes" id="UP000250443">
    <property type="component" value="Unassembled WGS sequence"/>
</dbReference>
<name>A0A2X2CG89_PSELU</name>
<evidence type="ECO:0000313" key="5">
    <source>
        <dbReference type="EMBL" id="SPZ06143.1"/>
    </source>
</evidence>
<dbReference type="AlphaFoldDB" id="A0A2X2CG89"/>
<evidence type="ECO:0000256" key="1">
    <source>
        <dbReference type="ARBA" id="ARBA00022801"/>
    </source>
</evidence>
<evidence type="ECO:0000259" key="4">
    <source>
        <dbReference type="Pfam" id="PF00150"/>
    </source>
</evidence>
<sequence>MKYLGELYFIKRISKFQLAIILAGAFGFLNGNVKAQSAGFELLGLNMSGAGFAPQVLPGINEKNYVFPTENYFKYWSSQGIRLIRFPIIWERLQSNLGGPLDQNYIALVDRTFAYAQKYNMKVILDLHNYARYKGQIIGTSAVPYSRYKEIMTHIATKWSSQPALFAYDIMNEPNGALAYWPTAAQYGIDGVRVIDKTKPIIIEGNGWASATRWPEWNDSLLNLKDPANNIVYSAHSYFDENAGGNYQAVDVGKLDPMYGVTRVKPFVEWLKKNGKRGYIGEFGVPDNDPRWLAMMDNMLAYLKQNCIPATYWAAGPGWGNYFMSVEPVGGRERPQWATLKKYINNTSCSTFGPPK</sequence>
<comment type="similarity">
    <text evidence="3">Belongs to the glycosyl hydrolase 5 (cellulase A) family.</text>
</comment>
<keyword evidence="1 3" id="KW-0378">Hydrolase</keyword>
<evidence type="ECO:0000256" key="3">
    <source>
        <dbReference type="RuleBase" id="RU361153"/>
    </source>
</evidence>
<accession>A0A2X2CG89</accession>
<dbReference type="EMBL" id="UAUF01000011">
    <property type="protein sequence ID" value="SPZ06143.1"/>
    <property type="molecule type" value="Genomic_DNA"/>
</dbReference>
<dbReference type="InterPro" id="IPR017853">
    <property type="entry name" value="GH"/>
</dbReference>
<dbReference type="Pfam" id="PF00150">
    <property type="entry name" value="Cellulase"/>
    <property type="match status" value="1"/>
</dbReference>
<keyword evidence="2 3" id="KW-0326">Glycosidase</keyword>
<dbReference type="PANTHER" id="PTHR34142">
    <property type="entry name" value="ENDO-BETA-1,4-GLUCANASE A"/>
    <property type="match status" value="1"/>
</dbReference>
<dbReference type="Gene3D" id="3.20.20.80">
    <property type="entry name" value="Glycosidases"/>
    <property type="match status" value="1"/>
</dbReference>
<dbReference type="EC" id="3.2.1.4" evidence="5"/>
<dbReference type="SUPFAM" id="SSF51445">
    <property type="entry name" value="(Trans)glycosidases"/>
    <property type="match status" value="1"/>
</dbReference>
<dbReference type="RefSeq" id="WP_010798221.1">
    <property type="nucleotide sequence ID" value="NZ_CP069262.1"/>
</dbReference>
<dbReference type="InterPro" id="IPR001547">
    <property type="entry name" value="Glyco_hydro_5"/>
</dbReference>